<keyword evidence="3" id="KW-1185">Reference proteome</keyword>
<dbReference type="RefSeq" id="WP_134436246.1">
    <property type="nucleotide sequence ID" value="NZ_SOML01000005.1"/>
</dbReference>
<dbReference type="GO" id="GO:0016874">
    <property type="term" value="F:ligase activity"/>
    <property type="evidence" value="ECO:0007669"/>
    <property type="project" value="UniProtKB-KW"/>
</dbReference>
<evidence type="ECO:0000313" key="2">
    <source>
        <dbReference type="EMBL" id="TFD96366.1"/>
    </source>
</evidence>
<protein>
    <submittedName>
        <fullName evidence="2">2'-5' RNA ligase</fullName>
    </submittedName>
</protein>
<dbReference type="Pfam" id="PF09414">
    <property type="entry name" value="RNA_ligase"/>
    <property type="match status" value="1"/>
</dbReference>
<proteinExistence type="predicted"/>
<accession>A0A4Y8L785</accession>
<dbReference type="SUPFAM" id="SSF56091">
    <property type="entry name" value="DNA ligase/mRNA capping enzyme, catalytic domain"/>
    <property type="match status" value="1"/>
</dbReference>
<feature type="domain" description="RNA ligase" evidence="1">
    <location>
        <begin position="37"/>
        <end position="205"/>
    </location>
</feature>
<dbReference type="AlphaFoldDB" id="A0A4Y8L785"/>
<dbReference type="STRING" id="1121485.GCA_000426485_02249"/>
<dbReference type="OrthoDB" id="255834at2"/>
<evidence type="ECO:0000313" key="3">
    <source>
        <dbReference type="Proteomes" id="UP000297861"/>
    </source>
</evidence>
<comment type="caution">
    <text evidence="2">The sequence shown here is derived from an EMBL/GenBank/DDBJ whole genome shotgun (WGS) entry which is preliminary data.</text>
</comment>
<dbReference type="PANTHER" id="PTHR43883:SF1">
    <property type="entry name" value="GLUCONOKINASE"/>
    <property type="match status" value="1"/>
</dbReference>
<sequence length="237" mass="28149">MLSQKYGRTYHYSFSPGTTSDDRFNHTYWEDIQKIETLLHTEKLDGENNCLNQYGVFARSHAAPTTSPWTIQLRERCELMKNDLGNIELFGENLYAVHSIEYKRIDEYYFIFAVRQMDKWLSWEEVKFYAAMFDLPTVPELAIEPTKDLTKEALQIEIESWAQEESVFGSLNPFTGENCTREGVVARNIEEYPVGDFMHNVFKYVRKGHVKTDEHWTRSWKRANLLWETKYRKENEL</sequence>
<name>A0A4Y8L785_9BACT</name>
<gene>
    <name evidence="2" type="ORF">E2605_09345</name>
</gene>
<dbReference type="InterPro" id="IPR021122">
    <property type="entry name" value="RNA_ligase_dom_REL/Rnl2"/>
</dbReference>
<dbReference type="Gene3D" id="3.30.470.30">
    <property type="entry name" value="DNA ligase/mRNA capping enzyme"/>
    <property type="match status" value="1"/>
</dbReference>
<organism evidence="2 3">
    <name type="scientific">Dysgonomonas capnocytophagoides</name>
    <dbReference type="NCBI Taxonomy" id="45254"/>
    <lineage>
        <taxon>Bacteria</taxon>
        <taxon>Pseudomonadati</taxon>
        <taxon>Bacteroidota</taxon>
        <taxon>Bacteroidia</taxon>
        <taxon>Bacteroidales</taxon>
        <taxon>Dysgonomonadaceae</taxon>
        <taxon>Dysgonomonas</taxon>
    </lineage>
</organism>
<dbReference type="PANTHER" id="PTHR43883">
    <property type="entry name" value="SLR0207 PROTEIN"/>
    <property type="match status" value="1"/>
</dbReference>
<dbReference type="Proteomes" id="UP000297861">
    <property type="component" value="Unassembled WGS sequence"/>
</dbReference>
<keyword evidence="2" id="KW-0436">Ligase</keyword>
<dbReference type="EMBL" id="SOML01000005">
    <property type="protein sequence ID" value="TFD96366.1"/>
    <property type="molecule type" value="Genomic_DNA"/>
</dbReference>
<evidence type="ECO:0000259" key="1">
    <source>
        <dbReference type="Pfam" id="PF09414"/>
    </source>
</evidence>
<dbReference type="InterPro" id="IPR052732">
    <property type="entry name" value="Cell-binding_unc_protein"/>
</dbReference>
<reference evidence="2 3" key="1">
    <citation type="submission" date="2019-03" db="EMBL/GenBank/DDBJ databases">
        <title>San Antonio Military Medical Center submission to MRSN (WRAIR), pending publication.</title>
        <authorList>
            <person name="Blyth D.M."/>
            <person name="Mccarthy S.L."/>
            <person name="Schall S.E."/>
            <person name="Stam J.A."/>
            <person name="Ong A.C."/>
            <person name="Mcgann P.T."/>
        </authorList>
    </citation>
    <scope>NUCLEOTIDE SEQUENCE [LARGE SCALE GENOMIC DNA]</scope>
    <source>
        <strain evidence="2 3">MRSN571793</strain>
    </source>
</reference>